<dbReference type="InterPro" id="IPR035902">
    <property type="entry name" value="Nuc_phospho_transferase"/>
</dbReference>
<protein>
    <submittedName>
        <fullName evidence="6">Pyrimidine-nucleoside phosphorylase</fullName>
        <ecNumber evidence="6">2.4.2.2</ecNumber>
    </submittedName>
</protein>
<evidence type="ECO:0000313" key="7">
    <source>
        <dbReference type="Proteomes" id="UP001177160"/>
    </source>
</evidence>
<organism evidence="6 7">
    <name type="scientific">Paracholeplasma manati</name>
    <dbReference type="NCBI Taxonomy" id="591373"/>
    <lineage>
        <taxon>Bacteria</taxon>
        <taxon>Bacillati</taxon>
        <taxon>Mycoplasmatota</taxon>
        <taxon>Mollicutes</taxon>
        <taxon>Acholeplasmatales</taxon>
        <taxon>Acholeplasmataceae</taxon>
        <taxon>Paracholeplasma</taxon>
    </lineage>
</organism>
<dbReference type="InterPro" id="IPR036566">
    <property type="entry name" value="PYNP-like_C_sf"/>
</dbReference>
<dbReference type="InterPro" id="IPR017459">
    <property type="entry name" value="Glycosyl_Trfase_fam3_N_dom"/>
</dbReference>
<gene>
    <name evidence="6" type="ORF">N7548_04880</name>
</gene>
<dbReference type="Gene3D" id="3.40.1030.10">
    <property type="entry name" value="Nucleoside phosphorylase/phosphoribosyltransferase catalytic domain"/>
    <property type="match status" value="1"/>
</dbReference>
<dbReference type="RefSeq" id="WP_263608339.1">
    <property type="nucleotide sequence ID" value="NZ_JAOVQM010000003.1"/>
</dbReference>
<dbReference type="EC" id="2.4.2.2" evidence="6"/>
<dbReference type="SUPFAM" id="SSF54680">
    <property type="entry name" value="Pyrimidine nucleoside phosphorylase C-terminal domain"/>
    <property type="match status" value="1"/>
</dbReference>
<dbReference type="InterPro" id="IPR000312">
    <property type="entry name" value="Glycosyl_Trfase_fam3"/>
</dbReference>
<dbReference type="InterPro" id="IPR013102">
    <property type="entry name" value="PYNP_C"/>
</dbReference>
<dbReference type="PANTHER" id="PTHR10515:SF0">
    <property type="entry name" value="THYMIDINE PHOSPHORYLASE"/>
    <property type="match status" value="1"/>
</dbReference>
<dbReference type="Gene3D" id="1.20.970.10">
    <property type="entry name" value="Transferase, Pyrimidine Nucleoside Phosphorylase, Chain C"/>
    <property type="match status" value="1"/>
</dbReference>
<evidence type="ECO:0000256" key="2">
    <source>
        <dbReference type="ARBA" id="ARBA00011738"/>
    </source>
</evidence>
<dbReference type="InterPro" id="IPR018090">
    <property type="entry name" value="Pyrmidine_PPas_bac/euk"/>
</dbReference>
<dbReference type="Pfam" id="PF07831">
    <property type="entry name" value="PYNP_C"/>
    <property type="match status" value="1"/>
</dbReference>
<sequence>MRMLDLITKKRDGYALTKAEIEFIVHGYTQGNIPDYQMSSFLMATYFNGMTDQESTDLAIAMMHSGDTFNLDDIDGIKVDKHSTGGVGDKVTLVLGPLVAACGAKFAKMSGRGLGHTGGTLDKLESIPGYNIVLDEDAFKAQVNKIGISVIGQSKNITPADKKMYALRDVTGTVPSIPLIASSIMSKKLASGADAICLDVKVGNGAFMTDLEEAKKLAILMVQIGKLAGKSVKAILTNMDEPLGFAVGNTLEVIEAIETLKGQGPKDLESVVLEIGSYLLEDAGIASKQAAMDLLKSKLHNGEALNKLVELVKAQGGDASFILNPEKFVKASQILPLVAKEDGYIDSMVTIDIGLAAAFLGAGRETVDGIIDPAVGIVFKKKIGDYVRKGDVILEVHANQKGVQEAMQTLEKSIKIGQQKHEVVLIEGVIL</sequence>
<dbReference type="Proteomes" id="UP001177160">
    <property type="component" value="Unassembled WGS sequence"/>
</dbReference>
<feature type="domain" description="Pyrimidine nucleoside phosphorylase C-terminal" evidence="5">
    <location>
        <begin position="344"/>
        <end position="417"/>
    </location>
</feature>
<name>A0ABT2YBP5_9MOLU</name>
<keyword evidence="4 6" id="KW-0808">Transferase</keyword>
<dbReference type="NCBIfam" id="NF004490">
    <property type="entry name" value="PRK05820.1"/>
    <property type="match status" value="1"/>
</dbReference>
<evidence type="ECO:0000256" key="1">
    <source>
        <dbReference type="ARBA" id="ARBA00006915"/>
    </source>
</evidence>
<dbReference type="SMART" id="SM00941">
    <property type="entry name" value="PYNP_C"/>
    <property type="match status" value="1"/>
</dbReference>
<evidence type="ECO:0000256" key="3">
    <source>
        <dbReference type="ARBA" id="ARBA00022676"/>
    </source>
</evidence>
<dbReference type="InterPro" id="IPR036320">
    <property type="entry name" value="Glycosyl_Trfase_fam3_N_dom_sf"/>
</dbReference>
<dbReference type="PIRSF" id="PIRSF000478">
    <property type="entry name" value="TP_PyNP"/>
    <property type="match status" value="1"/>
</dbReference>
<dbReference type="SUPFAM" id="SSF52418">
    <property type="entry name" value="Nucleoside phosphorylase/phosphoribosyltransferase catalytic domain"/>
    <property type="match status" value="1"/>
</dbReference>
<dbReference type="PROSITE" id="PS00647">
    <property type="entry name" value="THYMID_PHOSPHORYLASE"/>
    <property type="match status" value="1"/>
</dbReference>
<proteinExistence type="inferred from homology"/>
<dbReference type="InterPro" id="IPR000053">
    <property type="entry name" value="Thymidine/pyrmidine_PPase"/>
</dbReference>
<dbReference type="Gene3D" id="3.90.1170.30">
    <property type="entry name" value="Pyrimidine nucleoside phosphorylase-like, C-terminal domain"/>
    <property type="match status" value="1"/>
</dbReference>
<dbReference type="SUPFAM" id="SSF47648">
    <property type="entry name" value="Nucleoside phosphorylase/phosphoribosyltransferase N-terminal domain"/>
    <property type="match status" value="1"/>
</dbReference>
<evidence type="ECO:0000256" key="4">
    <source>
        <dbReference type="ARBA" id="ARBA00022679"/>
    </source>
</evidence>
<reference evidence="6" key="1">
    <citation type="submission" date="2022-09" db="EMBL/GenBank/DDBJ databases">
        <title>Novel Mycoplasma species identified in domestic and wild animals.</title>
        <authorList>
            <person name="Volokhov D.V."/>
            <person name="Furtak V.A."/>
            <person name="Zagorodnyaya T.A."/>
        </authorList>
    </citation>
    <scope>NUCLEOTIDE SEQUENCE</scope>
    <source>
        <strain evidence="6">Oakley</strain>
    </source>
</reference>
<dbReference type="GO" id="GO:0016154">
    <property type="term" value="F:pyrimidine-nucleoside phosphorylase activity"/>
    <property type="evidence" value="ECO:0007669"/>
    <property type="project" value="UniProtKB-EC"/>
</dbReference>
<dbReference type="NCBIfam" id="TIGR02644">
    <property type="entry name" value="Y_phosphoryl"/>
    <property type="match status" value="1"/>
</dbReference>
<keyword evidence="3 6" id="KW-0328">Glycosyltransferase</keyword>
<dbReference type="InterPro" id="IPR017872">
    <property type="entry name" value="Pyrmidine_PPase_CS"/>
</dbReference>
<evidence type="ECO:0000313" key="6">
    <source>
        <dbReference type="EMBL" id="MCV2232158.1"/>
    </source>
</evidence>
<dbReference type="Pfam" id="PF02885">
    <property type="entry name" value="Glycos_trans_3N"/>
    <property type="match status" value="1"/>
</dbReference>
<comment type="subunit">
    <text evidence="2">Homodimer.</text>
</comment>
<accession>A0ABT2YBP5</accession>
<dbReference type="PANTHER" id="PTHR10515">
    <property type="entry name" value="THYMIDINE PHOSPHORYLASE"/>
    <property type="match status" value="1"/>
</dbReference>
<dbReference type="Pfam" id="PF00591">
    <property type="entry name" value="Glycos_transf_3"/>
    <property type="match status" value="1"/>
</dbReference>
<dbReference type="EMBL" id="JAOVQM010000003">
    <property type="protein sequence ID" value="MCV2232158.1"/>
    <property type="molecule type" value="Genomic_DNA"/>
</dbReference>
<comment type="caution">
    <text evidence="6">The sequence shown here is derived from an EMBL/GenBank/DDBJ whole genome shotgun (WGS) entry which is preliminary data.</text>
</comment>
<keyword evidence="7" id="KW-1185">Reference proteome</keyword>
<comment type="similarity">
    <text evidence="1">Belongs to the thymidine/pyrimidine-nucleoside phosphorylase family.</text>
</comment>
<dbReference type="NCBIfam" id="NF004747">
    <property type="entry name" value="PRK06078.1"/>
    <property type="match status" value="1"/>
</dbReference>
<evidence type="ECO:0000259" key="5">
    <source>
        <dbReference type="SMART" id="SM00941"/>
    </source>
</evidence>